<organism evidence="2 3">
    <name type="scientific">Coleophoma crateriformis</name>
    <dbReference type="NCBI Taxonomy" id="565419"/>
    <lineage>
        <taxon>Eukaryota</taxon>
        <taxon>Fungi</taxon>
        <taxon>Dikarya</taxon>
        <taxon>Ascomycota</taxon>
        <taxon>Pezizomycotina</taxon>
        <taxon>Leotiomycetes</taxon>
        <taxon>Helotiales</taxon>
        <taxon>Dermateaceae</taxon>
        <taxon>Coleophoma</taxon>
    </lineage>
</organism>
<keyword evidence="1" id="KW-0812">Transmembrane</keyword>
<accession>A0A3D8QAI2</accession>
<evidence type="ECO:0000313" key="2">
    <source>
        <dbReference type="EMBL" id="RDW58474.1"/>
    </source>
</evidence>
<reference evidence="2 3" key="1">
    <citation type="journal article" date="2018" name="IMA Fungus">
        <title>IMA Genome-F 9: Draft genome sequence of Annulohypoxylon stygium, Aspergillus mulundensis, Berkeleyomyces basicola (syn. Thielaviopsis basicola), Ceratocystis smalleyi, two Cercospora beticola strains, Coleophoma cylindrospora, Fusarium fracticaudum, Phialophora cf. hyalina, and Morchella septimelata.</title>
        <authorList>
            <person name="Wingfield B.D."/>
            <person name="Bills G.F."/>
            <person name="Dong Y."/>
            <person name="Huang W."/>
            <person name="Nel W.J."/>
            <person name="Swalarsk-Parry B.S."/>
            <person name="Vaghefi N."/>
            <person name="Wilken P.M."/>
            <person name="An Z."/>
            <person name="de Beer Z.W."/>
            <person name="De Vos L."/>
            <person name="Chen L."/>
            <person name="Duong T.A."/>
            <person name="Gao Y."/>
            <person name="Hammerbacher A."/>
            <person name="Kikkert J.R."/>
            <person name="Li Y."/>
            <person name="Li H."/>
            <person name="Li K."/>
            <person name="Li Q."/>
            <person name="Liu X."/>
            <person name="Ma X."/>
            <person name="Naidoo K."/>
            <person name="Pethybridge S.J."/>
            <person name="Sun J."/>
            <person name="Steenkamp E.T."/>
            <person name="van der Nest M.A."/>
            <person name="van Wyk S."/>
            <person name="Wingfield M.J."/>
            <person name="Xiong C."/>
            <person name="Yue Q."/>
            <person name="Zhang X."/>
        </authorList>
    </citation>
    <scope>NUCLEOTIDE SEQUENCE [LARGE SCALE GENOMIC DNA]</scope>
    <source>
        <strain evidence="2 3">BP5796</strain>
    </source>
</reference>
<evidence type="ECO:0000256" key="1">
    <source>
        <dbReference type="SAM" id="Phobius"/>
    </source>
</evidence>
<dbReference type="AlphaFoldDB" id="A0A3D8QAI2"/>
<keyword evidence="1" id="KW-1133">Transmembrane helix</keyword>
<gene>
    <name evidence="2" type="ORF">BP5796_12404</name>
</gene>
<keyword evidence="1" id="KW-0472">Membrane</keyword>
<feature type="transmembrane region" description="Helical" evidence="1">
    <location>
        <begin position="784"/>
        <end position="805"/>
    </location>
</feature>
<evidence type="ECO:0000313" key="3">
    <source>
        <dbReference type="Proteomes" id="UP000256328"/>
    </source>
</evidence>
<proteinExistence type="predicted"/>
<name>A0A3D8QAI2_9HELO</name>
<evidence type="ECO:0008006" key="4">
    <source>
        <dbReference type="Google" id="ProtNLM"/>
    </source>
</evidence>
<dbReference type="EMBL" id="PDLN01000021">
    <property type="protein sequence ID" value="RDW58474.1"/>
    <property type="molecule type" value="Genomic_DNA"/>
</dbReference>
<dbReference type="PANTHER" id="PTHR39596">
    <property type="match status" value="1"/>
</dbReference>
<feature type="transmembrane region" description="Helical" evidence="1">
    <location>
        <begin position="820"/>
        <end position="844"/>
    </location>
</feature>
<dbReference type="OrthoDB" id="5398779at2759"/>
<comment type="caution">
    <text evidence="2">The sequence shown here is derived from an EMBL/GenBank/DDBJ whole genome shotgun (WGS) entry which is preliminary data.</text>
</comment>
<feature type="transmembrane region" description="Helical" evidence="1">
    <location>
        <begin position="915"/>
        <end position="944"/>
    </location>
</feature>
<feature type="transmembrane region" description="Helical" evidence="1">
    <location>
        <begin position="886"/>
        <end position="909"/>
    </location>
</feature>
<sequence>MDHLSYPKKSHLPELYIPYLDPGEDAYDYGGFRTFPCRRGWEGEADCRESWVDAATDVVATRAQQWLYFGLLYEVFPPGATAMRSQDVFIEEYRDGEQDKRRLNSWSLPEKLECLQTANSELEAHISKELLPSLIFTRHQVKLLHDLNMPGESSLSLVILSITLLLEFIEHSGAVQYHYQQYATALRLPQPTCLIERFLQSGRCPSLALTMSARCTTSAFYFISSIEHMSSTENMPSISHGRCNESECVANTVDGSKVVHAERCDGKCKRIGPDLDQLSSILKKGSTPVLYFDHNANQHPGSRPILLGSAEADMDYVCLSHIWSQGLGSIDNKLPHCQVERVFKAVSKIPVTSSSTLSPNNSKVKQTQQDLLTSRTSATISPRLTHAYIVQGFGLIRYAFRRIPRRDRDMYKVYTLILTSEWSTRCWTLQEAALARKLYFLFADEIFNAFEPYFSHQVSRHTHPAHYLAPNPIRDSIYEWWGSLPSIMKADDGYRFAASPEQNFVSTWTGIGERHTSKPEDVHIILSIMTDMNVGEITPLNSDDRLKATLRAQRYLPLEMLAYQVSRKNGAFKRMHEGGSSEEDALVDKESCLKEWQPPFPSGCNIQDSQFFARLHGGILQYDVGSIRCNIGNSKFSHLLILTFNQEFPWSEKLPIFIKPNTCWLITQDLPDGVPMTSNACLVIFRGAWSSIQSGRGFRCVMVKETSRRVKLRYVCPIIYSTAHKVNRSANTTQPLVATTHPRHTNIELDCGMHDWPLSTQRRTRQIGIKLIELLYGRSSVSHICMMFCFMVGPAVIWTAFLWIGSNRWGQMPPGVNYVVVYYFLIGVVGRGLGFFMFESLLFISPRCARDKYMALVQSFKANETRPTRFSRLGAHVSTFINLCTLWGRLTTSIVLGTALVFLLLGTIMKFDKTGLLVSIGAAIFIEYGARLAFVCCFHFLLLMRDGYLENWTRERRTGIGTIDERKGGYESNEPMPRILI</sequence>
<keyword evidence="3" id="KW-1185">Reference proteome</keyword>
<dbReference type="Proteomes" id="UP000256328">
    <property type="component" value="Unassembled WGS sequence"/>
</dbReference>
<dbReference type="PANTHER" id="PTHR39596:SF2">
    <property type="entry name" value="HET DOMAIN PROTEIN (AFU_ORTHOLOGUE AFUA_1G17550)-RELATED"/>
    <property type="match status" value="1"/>
</dbReference>
<protein>
    <recommendedName>
        <fullName evidence="4">Heterokaryon incompatibility domain-containing protein</fullName>
    </recommendedName>
</protein>